<proteinExistence type="predicted"/>
<evidence type="ECO:0000313" key="2">
    <source>
        <dbReference type="Proteomes" id="UP000595197"/>
    </source>
</evidence>
<reference evidence="1" key="1">
    <citation type="submission" date="2021-02" db="EMBL/GenBank/DDBJ databases">
        <title>Skermanella TT6 skin isolate.</title>
        <authorList>
            <person name="Lee K."/>
            <person name="Ganzorig M."/>
        </authorList>
    </citation>
    <scope>NUCLEOTIDE SEQUENCE</scope>
    <source>
        <strain evidence="1">TT6</strain>
    </source>
</reference>
<name>A0ABX7B0P8_9PROT</name>
<protein>
    <submittedName>
        <fullName evidence="1">Uncharacterized protein</fullName>
    </submittedName>
</protein>
<sequence length="402" mass="45425">MVKNRQITYETLICREGRWLIHCIVPEEEDAVAIGRHLLSEPGIEEFKVVRNRTMLSGFTTKREILHEIRPPVKEKAMVIKGRIDRPVVCEQLEDLYGFQSRMIMGRLFRLFLDKYQITASELLHNWTYLRKLSEAGNMIHAAVHQVAMAQADEFNIPAKDRIRHVEGLVHQAMNRSRDFYAERRRLPRFETANLDHVSRRIHARCGPENWSFTMLCLLSQHLMGYGSVGGKMEMLLTLMTEDLDPGLNTLFEGVVADALVASDMIKDLLGPHANLAESLCALADFLHGRSDPKRLNPNLARIGALIARGAGESCRRVLTERLLAELKRDHPLDRKCPEADGALLESVIGHLRGPDGKLLGGDAAEAAISERLVRQRQAFLRDLGMVEVADQLPGKWKPNVV</sequence>
<gene>
    <name evidence="1" type="ORF">IGS68_17750</name>
</gene>
<dbReference type="Proteomes" id="UP000595197">
    <property type="component" value="Chromosome"/>
</dbReference>
<keyword evidence="2" id="KW-1185">Reference proteome</keyword>
<accession>A0ABX7B0P8</accession>
<organism evidence="1 2">
    <name type="scientific">Skermanella cutis</name>
    <dbReference type="NCBI Taxonomy" id="2775420"/>
    <lineage>
        <taxon>Bacteria</taxon>
        <taxon>Pseudomonadati</taxon>
        <taxon>Pseudomonadota</taxon>
        <taxon>Alphaproteobacteria</taxon>
        <taxon>Rhodospirillales</taxon>
        <taxon>Azospirillaceae</taxon>
        <taxon>Skermanella</taxon>
    </lineage>
</organism>
<dbReference type="EMBL" id="CP067420">
    <property type="protein sequence ID" value="QQP87909.1"/>
    <property type="molecule type" value="Genomic_DNA"/>
</dbReference>
<dbReference type="RefSeq" id="WP_201072056.1">
    <property type="nucleotide sequence ID" value="NZ_CP067420.1"/>
</dbReference>
<evidence type="ECO:0000313" key="1">
    <source>
        <dbReference type="EMBL" id="QQP87909.1"/>
    </source>
</evidence>